<evidence type="ECO:0000256" key="9">
    <source>
        <dbReference type="ARBA" id="ARBA00022833"/>
    </source>
</evidence>
<evidence type="ECO:0000256" key="4">
    <source>
        <dbReference type="ARBA" id="ARBA00011736"/>
    </source>
</evidence>
<dbReference type="CDD" id="cd03117">
    <property type="entry name" value="alpha_CA_IV_XV_like"/>
    <property type="match status" value="1"/>
</dbReference>
<reference evidence="20" key="1">
    <citation type="journal article" date="2016" name="Nature">
        <title>Genome evolution in the allotetraploid frog Xenopus laevis.</title>
        <authorList>
            <person name="Session A.M."/>
            <person name="Uno Y."/>
            <person name="Kwon T."/>
            <person name="Chapman J.A."/>
            <person name="Toyoda A."/>
            <person name="Takahashi S."/>
            <person name="Fukui A."/>
            <person name="Hikosaka A."/>
            <person name="Suzuki A."/>
            <person name="Kondo M."/>
            <person name="van Heeringen S.J."/>
            <person name="Quigley I."/>
            <person name="Heinz S."/>
            <person name="Ogino H."/>
            <person name="Ochi H."/>
            <person name="Hellsten U."/>
            <person name="Lyons J.B."/>
            <person name="Simakov O."/>
            <person name="Putnam N."/>
            <person name="Stites J."/>
            <person name="Kuroki Y."/>
            <person name="Tanaka T."/>
            <person name="Michiue T."/>
            <person name="Watanabe M."/>
            <person name="Bogdanovic O."/>
            <person name="Lister R."/>
            <person name="Georgiou G."/>
            <person name="Paranjpe S.S."/>
            <person name="van Kruijsbergen I."/>
            <person name="Shu S."/>
            <person name="Carlson J."/>
            <person name="Kinoshita T."/>
            <person name="Ohta Y."/>
            <person name="Mawaribuchi S."/>
            <person name="Jenkins J."/>
            <person name="Grimwood J."/>
            <person name="Schmutz J."/>
            <person name="Mitros T."/>
            <person name="Mozaffari S.V."/>
            <person name="Suzuki Y."/>
            <person name="Haramoto Y."/>
            <person name="Yamamoto T.S."/>
            <person name="Takagi C."/>
            <person name="Heald R."/>
            <person name="Miller K."/>
            <person name="Haudenschild C."/>
            <person name="Kitzman J."/>
            <person name="Nakayama T."/>
            <person name="Izutsu Y."/>
            <person name="Robert J."/>
            <person name="Fortriede J."/>
            <person name="Burns K."/>
            <person name="Lotay V."/>
            <person name="Karimi K."/>
            <person name="Yasuoka Y."/>
            <person name="Dichmann D.S."/>
            <person name="Flajnik M.F."/>
            <person name="Houston D.W."/>
            <person name="Shendure J."/>
            <person name="DuPasquier L."/>
            <person name="Vize P.D."/>
            <person name="Zorn A.M."/>
            <person name="Ito M."/>
            <person name="Marcotte E.M."/>
            <person name="Wallingford J.B."/>
            <person name="Ito Y."/>
            <person name="Asashima M."/>
            <person name="Ueno N."/>
            <person name="Matsuda Y."/>
            <person name="Veenstra G.J."/>
            <person name="Fujiyama A."/>
            <person name="Harland R.M."/>
            <person name="Taira M."/>
            <person name="Rokhsar D.S."/>
        </authorList>
    </citation>
    <scope>NUCLEOTIDE SEQUENCE [LARGE SCALE GENOMIC DNA]</scope>
    <source>
        <strain evidence="20">J</strain>
    </source>
</reference>
<evidence type="ECO:0000256" key="14">
    <source>
        <dbReference type="ARBA" id="ARBA00023288"/>
    </source>
</evidence>
<dbReference type="PROSITE" id="PS00162">
    <property type="entry name" value="ALPHA_CA_1"/>
    <property type="match status" value="1"/>
</dbReference>
<evidence type="ECO:0000256" key="13">
    <source>
        <dbReference type="ARBA" id="ARBA00023239"/>
    </source>
</evidence>
<evidence type="ECO:0000256" key="11">
    <source>
        <dbReference type="ARBA" id="ARBA00023157"/>
    </source>
</evidence>
<evidence type="ECO:0000256" key="17">
    <source>
        <dbReference type="RuleBase" id="RU367011"/>
    </source>
</evidence>
<dbReference type="EMBL" id="CM004469">
    <property type="protein sequence ID" value="OCT92240.1"/>
    <property type="molecule type" value="Genomic_DNA"/>
</dbReference>
<keyword evidence="5" id="KW-1003">Cell membrane</keyword>
<keyword evidence="13 17" id="KW-0456">Lyase</keyword>
<evidence type="ECO:0000256" key="2">
    <source>
        <dbReference type="ARBA" id="ARBA00004609"/>
    </source>
</evidence>
<comment type="cofactor">
    <cofactor evidence="1 17">
        <name>Zn(2+)</name>
        <dbReference type="ChEBI" id="CHEBI:29105"/>
    </cofactor>
</comment>
<feature type="chain" id="PRO_5038154397" description="Carbonic anhydrase" evidence="17">
    <location>
        <begin position="22"/>
        <end position="313"/>
    </location>
</feature>
<dbReference type="FunFam" id="3.10.200.10:FF:000003">
    <property type="entry name" value="Carbonic anhydrase 12"/>
    <property type="match status" value="1"/>
</dbReference>
<dbReference type="InterPro" id="IPR041874">
    <property type="entry name" value="CA4/CA15"/>
</dbReference>
<dbReference type="OMA" id="INIVTKW"/>
<evidence type="ECO:0000256" key="7">
    <source>
        <dbReference type="ARBA" id="ARBA00022723"/>
    </source>
</evidence>
<dbReference type="GO" id="GO:0008270">
    <property type="term" value="F:zinc ion binding"/>
    <property type="evidence" value="ECO:0007669"/>
    <property type="project" value="UniProtKB-UniRule"/>
</dbReference>
<comment type="function">
    <text evidence="17">Reversible hydration of carbon dioxide.</text>
</comment>
<keyword evidence="14" id="KW-0449">Lipoprotein</keyword>
<evidence type="ECO:0000256" key="6">
    <source>
        <dbReference type="ARBA" id="ARBA00022622"/>
    </source>
</evidence>
<keyword evidence="6" id="KW-0336">GPI-anchor</keyword>
<comment type="subunit">
    <text evidence="4">Interacts with SLC4A4.</text>
</comment>
<keyword evidence="11" id="KW-1015">Disulfide bond</keyword>
<keyword evidence="8 17" id="KW-0732">Signal</keyword>
<organism evidence="19 20">
    <name type="scientific">Xenopus laevis</name>
    <name type="common">African clawed frog</name>
    <dbReference type="NCBI Taxonomy" id="8355"/>
    <lineage>
        <taxon>Eukaryota</taxon>
        <taxon>Metazoa</taxon>
        <taxon>Chordata</taxon>
        <taxon>Craniata</taxon>
        <taxon>Vertebrata</taxon>
        <taxon>Euteleostomi</taxon>
        <taxon>Amphibia</taxon>
        <taxon>Batrachia</taxon>
        <taxon>Anura</taxon>
        <taxon>Pipoidea</taxon>
        <taxon>Pipidae</taxon>
        <taxon>Xenopodinae</taxon>
        <taxon>Xenopus</taxon>
        <taxon>Xenopus</taxon>
    </lineage>
</organism>
<dbReference type="GO" id="GO:0005886">
    <property type="term" value="C:plasma membrane"/>
    <property type="evidence" value="ECO:0007669"/>
    <property type="project" value="UniProtKB-SubCell"/>
</dbReference>
<keyword evidence="12" id="KW-0325">Glycoprotein</keyword>
<comment type="function">
    <text evidence="15">Catalyzes the reversible hydration of carbon dioxide into bicarbonate and protons and thus is essential to maintaining intracellular and extracellular pH. May stimulate the sodium/bicarbonate transporter activity of SLC4A4 that acts in pH homeostasis. It is essential for acid overload removal from the retina and retina epithelium, and acid release in the choriocapillaris in the choroid.</text>
</comment>
<feature type="signal peptide" evidence="17">
    <location>
        <begin position="1"/>
        <end position="21"/>
    </location>
</feature>
<dbReference type="EC" id="4.2.1.1" evidence="17"/>
<evidence type="ECO:0000256" key="3">
    <source>
        <dbReference type="ARBA" id="ARBA00010718"/>
    </source>
</evidence>
<dbReference type="InterPro" id="IPR036398">
    <property type="entry name" value="CA_dom_sf"/>
</dbReference>
<accession>A0A974HW07</accession>
<sequence length="313" mass="35114">MMKCFSLTLLVSLSFIKNSAAAAAAAAEGHWCYEIQACQDPGYGPRFWNKPNTFCGEKEQSPINILTKKAVFMESLKEFDLKSYGVSIRQLNVTNNGHSAQVDLPPGIEISGGGLSGTYDAIQFHFHWGSEEFPGSEHTIDGEKYPMELHIVHRRKTAKADTGGTGSRDLAVLGFFYEETSTNNTDYEPLINSLEAIRTKGAVKNFSANLTKLIPDKEELKVYYRYNGSLTTPPCNETVTWTLFNTTIKLSQQQLRAFYNSLNFTENQRMVENFRPVQRLGDRTVYISSSQAILSSFRSLFICFIVSLLTIMS</sequence>
<comment type="similarity">
    <text evidence="3 17">Belongs to the alpha-carbonic anhydrase family.</text>
</comment>
<evidence type="ECO:0000256" key="8">
    <source>
        <dbReference type="ARBA" id="ARBA00022729"/>
    </source>
</evidence>
<dbReference type="PROSITE" id="PS51144">
    <property type="entry name" value="ALPHA_CA_2"/>
    <property type="match status" value="1"/>
</dbReference>
<dbReference type="Proteomes" id="UP000694892">
    <property type="component" value="Chromosome 2S"/>
</dbReference>
<dbReference type="Gene3D" id="3.10.200.10">
    <property type="entry name" value="Alpha carbonic anhydrase"/>
    <property type="match status" value="1"/>
</dbReference>
<dbReference type="InterPro" id="IPR001148">
    <property type="entry name" value="CA_dom"/>
</dbReference>
<proteinExistence type="inferred from homology"/>
<dbReference type="Pfam" id="PF00194">
    <property type="entry name" value="Carb_anhydrase"/>
    <property type="match status" value="1"/>
</dbReference>
<keyword evidence="9 17" id="KW-0862">Zinc</keyword>
<dbReference type="InterPro" id="IPR018338">
    <property type="entry name" value="Carbonic_anhydrase_a-class_CS"/>
</dbReference>
<dbReference type="InterPro" id="IPR023561">
    <property type="entry name" value="Carbonic_anhydrase_a-class"/>
</dbReference>
<comment type="subcellular location">
    <subcellularLocation>
        <location evidence="2">Cell membrane</location>
        <topology evidence="2">Lipid-anchor</topology>
        <topology evidence="2">GPI-anchor</topology>
    </subcellularLocation>
</comment>
<evidence type="ECO:0000313" key="20">
    <source>
        <dbReference type="Proteomes" id="UP000694892"/>
    </source>
</evidence>
<keyword evidence="10" id="KW-0472">Membrane</keyword>
<dbReference type="SMART" id="SM01057">
    <property type="entry name" value="Carb_anhydrase"/>
    <property type="match status" value="1"/>
</dbReference>
<evidence type="ECO:0000256" key="5">
    <source>
        <dbReference type="ARBA" id="ARBA00022475"/>
    </source>
</evidence>
<dbReference type="GO" id="GO:0004089">
    <property type="term" value="F:carbonate dehydratase activity"/>
    <property type="evidence" value="ECO:0007669"/>
    <property type="project" value="UniProtKB-UniRule"/>
</dbReference>
<evidence type="ECO:0000313" key="19">
    <source>
        <dbReference type="EMBL" id="OCT92240.1"/>
    </source>
</evidence>
<dbReference type="GO" id="GO:0098552">
    <property type="term" value="C:side of membrane"/>
    <property type="evidence" value="ECO:0007669"/>
    <property type="project" value="UniProtKB-KW"/>
</dbReference>
<evidence type="ECO:0000256" key="1">
    <source>
        <dbReference type="ARBA" id="ARBA00001947"/>
    </source>
</evidence>
<name>A0A974HW07_XENLA</name>
<gene>
    <name evidence="19" type="ORF">XELAEV_18015295mg</name>
</gene>
<evidence type="ECO:0000256" key="10">
    <source>
        <dbReference type="ARBA" id="ARBA00023136"/>
    </source>
</evidence>
<evidence type="ECO:0000259" key="18">
    <source>
        <dbReference type="PROSITE" id="PS51144"/>
    </source>
</evidence>
<evidence type="ECO:0000256" key="12">
    <source>
        <dbReference type="ARBA" id="ARBA00023180"/>
    </source>
</evidence>
<dbReference type="AlphaFoldDB" id="A0A974HW07"/>
<evidence type="ECO:0000256" key="15">
    <source>
        <dbReference type="ARBA" id="ARBA00045603"/>
    </source>
</evidence>
<dbReference type="SUPFAM" id="SSF51069">
    <property type="entry name" value="Carbonic anhydrase"/>
    <property type="match status" value="1"/>
</dbReference>
<dbReference type="PANTHER" id="PTHR18952:SF95">
    <property type="entry name" value="CARBONIC ANHYDRASE 4"/>
    <property type="match status" value="1"/>
</dbReference>
<keyword evidence="7 17" id="KW-0479">Metal-binding</keyword>
<comment type="catalytic activity">
    <reaction evidence="16">
        <text>hydrogencarbonate + H(+) = CO2 + H2O</text>
        <dbReference type="Rhea" id="RHEA:10748"/>
        <dbReference type="ChEBI" id="CHEBI:15377"/>
        <dbReference type="ChEBI" id="CHEBI:15378"/>
        <dbReference type="ChEBI" id="CHEBI:16526"/>
        <dbReference type="ChEBI" id="CHEBI:17544"/>
        <dbReference type="EC" id="4.2.1.1"/>
    </reaction>
    <physiologicalReaction direction="left-to-right" evidence="16">
        <dbReference type="Rhea" id="RHEA:10749"/>
    </physiologicalReaction>
    <physiologicalReaction direction="right-to-left" evidence="16">
        <dbReference type="Rhea" id="RHEA:10750"/>
    </physiologicalReaction>
</comment>
<protein>
    <recommendedName>
        <fullName evidence="17">Carbonic anhydrase</fullName>
        <ecNumber evidence="17">4.2.1.1</ecNumber>
    </recommendedName>
</protein>
<evidence type="ECO:0000256" key="16">
    <source>
        <dbReference type="ARBA" id="ARBA00049061"/>
    </source>
</evidence>
<feature type="domain" description="Alpha-carbonic anhydrase" evidence="18">
    <location>
        <begin position="29"/>
        <end position="289"/>
    </location>
</feature>
<dbReference type="PANTHER" id="PTHR18952">
    <property type="entry name" value="CARBONIC ANHYDRASE"/>
    <property type="match status" value="1"/>
</dbReference>